<reference evidence="1" key="1">
    <citation type="journal article" date="2020" name="Stud. Mycol.">
        <title>101 Dothideomycetes genomes: a test case for predicting lifestyles and emergence of pathogens.</title>
        <authorList>
            <person name="Haridas S."/>
            <person name="Albert R."/>
            <person name="Binder M."/>
            <person name="Bloem J."/>
            <person name="Labutti K."/>
            <person name="Salamov A."/>
            <person name="Andreopoulos B."/>
            <person name="Baker S."/>
            <person name="Barry K."/>
            <person name="Bills G."/>
            <person name="Bluhm B."/>
            <person name="Cannon C."/>
            <person name="Castanera R."/>
            <person name="Culley D."/>
            <person name="Daum C."/>
            <person name="Ezra D."/>
            <person name="Gonzalez J."/>
            <person name="Henrissat B."/>
            <person name="Kuo A."/>
            <person name="Liang C."/>
            <person name="Lipzen A."/>
            <person name="Lutzoni F."/>
            <person name="Magnuson J."/>
            <person name="Mondo S."/>
            <person name="Nolan M."/>
            <person name="Ohm R."/>
            <person name="Pangilinan J."/>
            <person name="Park H.-J."/>
            <person name="Ramirez L."/>
            <person name="Alfaro M."/>
            <person name="Sun H."/>
            <person name="Tritt A."/>
            <person name="Yoshinaga Y."/>
            <person name="Zwiers L.-H."/>
            <person name="Turgeon B."/>
            <person name="Goodwin S."/>
            <person name="Spatafora J."/>
            <person name="Crous P."/>
            <person name="Grigoriev I."/>
        </authorList>
    </citation>
    <scope>NUCLEOTIDE SEQUENCE</scope>
    <source>
        <strain evidence="1">CBS 101060</strain>
    </source>
</reference>
<accession>A0A9P4VP76</accession>
<organism evidence="1 2">
    <name type="scientific">Patellaria atrata CBS 101060</name>
    <dbReference type="NCBI Taxonomy" id="1346257"/>
    <lineage>
        <taxon>Eukaryota</taxon>
        <taxon>Fungi</taxon>
        <taxon>Dikarya</taxon>
        <taxon>Ascomycota</taxon>
        <taxon>Pezizomycotina</taxon>
        <taxon>Dothideomycetes</taxon>
        <taxon>Dothideomycetes incertae sedis</taxon>
        <taxon>Patellariales</taxon>
        <taxon>Patellariaceae</taxon>
        <taxon>Patellaria</taxon>
    </lineage>
</organism>
<dbReference type="AlphaFoldDB" id="A0A9P4VP76"/>
<sequence length="150" mass="16967">MSFEFSASDLLALLKLVNETTRIFHNTKGAKSEYQELVRDLKCLKPILNEVQTLNAEDGEILDRQLAFISTLTVISKRAESSYHQLETQLEAQGLTIQETKSTVARVIDIIDNISTGPMKTFLEMFKGLRSSLPYRLSKRDSHTSDHPLP</sequence>
<dbReference type="Proteomes" id="UP000799429">
    <property type="component" value="Unassembled WGS sequence"/>
</dbReference>
<evidence type="ECO:0000313" key="1">
    <source>
        <dbReference type="EMBL" id="KAF2835184.1"/>
    </source>
</evidence>
<keyword evidence="2" id="KW-1185">Reference proteome</keyword>
<evidence type="ECO:0000313" key="2">
    <source>
        <dbReference type="Proteomes" id="UP000799429"/>
    </source>
</evidence>
<name>A0A9P4VP76_9PEZI</name>
<proteinExistence type="predicted"/>
<dbReference type="OrthoDB" id="3045089at2759"/>
<comment type="caution">
    <text evidence="1">The sequence shown here is derived from an EMBL/GenBank/DDBJ whole genome shotgun (WGS) entry which is preliminary data.</text>
</comment>
<dbReference type="EMBL" id="MU006111">
    <property type="protein sequence ID" value="KAF2835184.1"/>
    <property type="molecule type" value="Genomic_DNA"/>
</dbReference>
<gene>
    <name evidence="1" type="ORF">M501DRAFT_989163</name>
</gene>
<protein>
    <submittedName>
        <fullName evidence="1">Uncharacterized protein</fullName>
    </submittedName>
</protein>